<organism evidence="2 3">
    <name type="scientific">Candidatus Pandoraea novymonadis</name>
    <dbReference type="NCBI Taxonomy" id="1808959"/>
    <lineage>
        <taxon>Bacteria</taxon>
        <taxon>Pseudomonadati</taxon>
        <taxon>Pseudomonadota</taxon>
        <taxon>Betaproteobacteria</taxon>
        <taxon>Burkholderiales</taxon>
        <taxon>Burkholderiaceae</taxon>
        <taxon>Pandoraea</taxon>
    </lineage>
</organism>
<dbReference type="InterPro" id="IPR001453">
    <property type="entry name" value="MoaB/Mog_dom"/>
</dbReference>
<name>A0ABX5FEZ0_9BURK</name>
<keyword evidence="3" id="KW-1185">Reference proteome</keyword>
<dbReference type="InterPro" id="IPR036425">
    <property type="entry name" value="MoaB/Mog-like_dom_sf"/>
</dbReference>
<dbReference type="CDD" id="cd00885">
    <property type="entry name" value="cinA"/>
    <property type="match status" value="1"/>
</dbReference>
<accession>A0ABX5FEZ0</accession>
<dbReference type="Proteomes" id="UP000242660">
    <property type="component" value="Unassembled WGS sequence"/>
</dbReference>
<comment type="caution">
    <text evidence="2">The sequence shown here is derived from an EMBL/GenBank/DDBJ whole genome shotgun (WGS) entry which is preliminary data.</text>
</comment>
<evidence type="ECO:0000313" key="3">
    <source>
        <dbReference type="Proteomes" id="UP000242660"/>
    </source>
</evidence>
<dbReference type="RefSeq" id="WP_106182571.1">
    <property type="nucleotide sequence ID" value="NZ_MUHY01000001.1"/>
</dbReference>
<evidence type="ECO:0000259" key="1">
    <source>
        <dbReference type="SMART" id="SM00852"/>
    </source>
</evidence>
<dbReference type="Gene3D" id="3.40.980.10">
    <property type="entry name" value="MoaB/Mog-like domain"/>
    <property type="match status" value="1"/>
</dbReference>
<feature type="domain" description="MoaB/Mog" evidence="1">
    <location>
        <begin position="4"/>
        <end position="175"/>
    </location>
</feature>
<dbReference type="SMART" id="SM00852">
    <property type="entry name" value="MoCF_biosynth"/>
    <property type="match status" value="1"/>
</dbReference>
<sequence length="263" mass="29194">MAVGIIIIGDEILSGQRKDKHLSKLITLLAEREMQLDWAEYVGDVPERLIETLRRTFAGNDIVFVTGGIGATPDDHTRQCAAAALGVPVALHPIAEKLILEHIAETSRADVMHINGGDNYHRLKMGEFPIGANILPNPYNKIPGFSIAHHHFMPGFPVMAWPMMAWVLDTKYVDRQHQHTHAKRSMLVFGLMESTLIPLMEAIEHEYPGIKVFSLPSLGERNYGELCMHRHIDLGVKGDPAFLAAAFERLLVGVSELGGEIKI</sequence>
<proteinExistence type="predicted"/>
<protein>
    <submittedName>
        <fullName evidence="2">Competence-damage inducible protein</fullName>
    </submittedName>
</protein>
<evidence type="ECO:0000313" key="2">
    <source>
        <dbReference type="EMBL" id="PSB92268.1"/>
    </source>
</evidence>
<reference evidence="2 3" key="1">
    <citation type="journal article" date="2017" name="Front. Microbiol.">
        <title>Genome of Ca. Pandoraea novymonadis, an Endosymbiotic Bacterium of the Trypanosomatid Novymonas esmeraldas.</title>
        <authorList>
            <person name="Kostygov A.Y."/>
            <person name="Butenko A."/>
            <person name="Nenarokova A."/>
            <person name="Tashyreva D."/>
            <person name="Flegontov P."/>
            <person name="Lukes J."/>
            <person name="Yurchenko V."/>
        </authorList>
    </citation>
    <scope>NUCLEOTIDE SEQUENCE [LARGE SCALE GENOMIC DNA]</scope>
    <source>
        <strain evidence="2 3">E262</strain>
    </source>
</reference>
<dbReference type="PANTHER" id="PTHR13939">
    <property type="entry name" value="NICOTINAMIDE-NUCLEOTIDE AMIDOHYDROLASE PNCC"/>
    <property type="match status" value="1"/>
</dbReference>
<gene>
    <name evidence="2" type="primary">cinA</name>
    <name evidence="2" type="ORF">BZL35_00504</name>
</gene>
<dbReference type="EMBL" id="MUHY01000001">
    <property type="protein sequence ID" value="PSB92268.1"/>
    <property type="molecule type" value="Genomic_DNA"/>
</dbReference>
<dbReference type="InterPro" id="IPR050101">
    <property type="entry name" value="CinA"/>
</dbReference>
<dbReference type="Pfam" id="PF00994">
    <property type="entry name" value="MoCF_biosynth"/>
    <property type="match status" value="1"/>
</dbReference>
<dbReference type="SUPFAM" id="SSF53218">
    <property type="entry name" value="Molybdenum cofactor biosynthesis proteins"/>
    <property type="match status" value="1"/>
</dbReference>
<dbReference type="PANTHER" id="PTHR13939:SF0">
    <property type="entry name" value="NMN AMIDOHYDROLASE-LIKE PROTEIN YFAY"/>
    <property type="match status" value="1"/>
</dbReference>